<dbReference type="EMBL" id="GL377302">
    <property type="protein sequence ID" value="EFJ01992.1"/>
    <property type="molecule type" value="Genomic_DNA"/>
</dbReference>
<protein>
    <submittedName>
        <fullName evidence="2">Expressed protein</fullName>
    </submittedName>
</protein>
<name>D8PL10_SCHCM</name>
<dbReference type="Proteomes" id="UP000007431">
    <property type="component" value="Unassembled WGS sequence"/>
</dbReference>
<evidence type="ECO:0000256" key="1">
    <source>
        <dbReference type="SAM" id="MobiDB-lite"/>
    </source>
</evidence>
<feature type="region of interest" description="Disordered" evidence="1">
    <location>
        <begin position="137"/>
        <end position="232"/>
    </location>
</feature>
<evidence type="ECO:0000313" key="2">
    <source>
        <dbReference type="EMBL" id="EFJ01992.1"/>
    </source>
</evidence>
<dbReference type="HOGENOM" id="CLU_1195463_0_0_1"/>
<evidence type="ECO:0000313" key="3">
    <source>
        <dbReference type="Proteomes" id="UP000007431"/>
    </source>
</evidence>
<dbReference type="VEuPathDB" id="FungiDB:SCHCODRAFT_01115418"/>
<reference evidence="2 3" key="1">
    <citation type="journal article" date="2010" name="Nat. Biotechnol.">
        <title>Genome sequence of the model mushroom Schizophyllum commune.</title>
        <authorList>
            <person name="Ohm R.A."/>
            <person name="de Jong J.F."/>
            <person name="Lugones L.G."/>
            <person name="Aerts A."/>
            <person name="Kothe E."/>
            <person name="Stajich J.E."/>
            <person name="de Vries R.P."/>
            <person name="Record E."/>
            <person name="Levasseur A."/>
            <person name="Baker S.E."/>
            <person name="Bartholomew K.A."/>
            <person name="Coutinho P.M."/>
            <person name="Erdmann S."/>
            <person name="Fowler T.J."/>
            <person name="Gathman A.C."/>
            <person name="Lombard V."/>
            <person name="Henrissat B."/>
            <person name="Knabe N."/>
            <person name="Kuees U."/>
            <person name="Lilly W.W."/>
            <person name="Lindquist E."/>
            <person name="Lucas S."/>
            <person name="Magnuson J.K."/>
            <person name="Piumi F."/>
            <person name="Raudaskoski M."/>
            <person name="Salamov A."/>
            <person name="Schmutz J."/>
            <person name="Schwarze F.W.M.R."/>
            <person name="vanKuyk P.A."/>
            <person name="Horton J.S."/>
            <person name="Grigoriev I.V."/>
            <person name="Woesten H.A.B."/>
        </authorList>
    </citation>
    <scope>NUCLEOTIDE SEQUENCE [LARGE SCALE GENOMIC DNA]</scope>
    <source>
        <strain evidence="3">H4-8 / FGSC 9210</strain>
    </source>
</reference>
<dbReference type="AlphaFoldDB" id="D8PL10"/>
<dbReference type="STRING" id="578458.D8PL10"/>
<dbReference type="GeneID" id="9588603"/>
<proteinExistence type="predicted"/>
<feature type="compositionally biased region" description="Acidic residues" evidence="1">
    <location>
        <begin position="99"/>
        <end position="115"/>
    </location>
</feature>
<dbReference type="OrthoDB" id="10409696at2759"/>
<organism evidence="3">
    <name type="scientific">Schizophyllum commune (strain H4-8 / FGSC 9210)</name>
    <name type="common">Split gill fungus</name>
    <dbReference type="NCBI Taxonomy" id="578458"/>
    <lineage>
        <taxon>Eukaryota</taxon>
        <taxon>Fungi</taxon>
        <taxon>Dikarya</taxon>
        <taxon>Basidiomycota</taxon>
        <taxon>Agaricomycotina</taxon>
        <taxon>Agaricomycetes</taxon>
        <taxon>Agaricomycetidae</taxon>
        <taxon>Agaricales</taxon>
        <taxon>Schizophyllaceae</taxon>
        <taxon>Schizophyllum</taxon>
    </lineage>
</organism>
<accession>D8PL10</accession>
<keyword evidence="3" id="KW-1185">Reference proteome</keyword>
<dbReference type="eggNOG" id="ENOG502SA6N">
    <property type="taxonomic scope" value="Eukaryota"/>
</dbReference>
<dbReference type="RefSeq" id="XP_003036894.1">
    <property type="nucleotide sequence ID" value="XM_003036848.1"/>
</dbReference>
<sequence length="232" mass="25612">MMQEAFDKRTDLKALSAREETRPFAAAYTATLDDDDANDFAYLAKDSAGLRLPAEDAEMADADEEGDEDEDEDEEEERRPSKVSVQAQLRELVQRNAEADEEGEPIDIDALVDQEDDDDHTMRVRIVKAVPTRAPVADDEVDFQSRQASFGPTDPRSEQWAMREKRKQGGTGRATTRATIVGNKVKNGGGSLRPGQTATDARQQVEPRKRSLKAAPSILQGAGLSRSSRFES</sequence>
<dbReference type="InParanoid" id="D8PL10"/>
<dbReference type="OMA" id="RRHYEEY"/>
<feature type="compositionally biased region" description="Acidic residues" evidence="1">
    <location>
        <begin position="55"/>
        <end position="76"/>
    </location>
</feature>
<gene>
    <name evidence="2" type="ORF">SCHCODRAFT_83963</name>
</gene>
<feature type="region of interest" description="Disordered" evidence="1">
    <location>
        <begin position="46"/>
        <end position="115"/>
    </location>
</feature>
<dbReference type="KEGG" id="scm:SCHCO_01115418"/>